<evidence type="ECO:0000256" key="1">
    <source>
        <dbReference type="ARBA" id="ARBA00023015"/>
    </source>
</evidence>
<reference evidence="4 5" key="2">
    <citation type="submission" date="2020-08" db="EMBL/GenBank/DDBJ databases">
        <title>Stappia taiwanensis sp. nov., isolated from a coastal thermal spring.</title>
        <authorList>
            <person name="Kampfer P."/>
        </authorList>
    </citation>
    <scope>NUCLEOTIDE SEQUENCE [LARGE SCALE GENOMIC DNA]</scope>
    <source>
        <strain evidence="4 5">DSM 23284</strain>
    </source>
</reference>
<evidence type="ECO:0000313" key="4">
    <source>
        <dbReference type="EMBL" id="MBA4611971.1"/>
    </source>
</evidence>
<gene>
    <name evidence="4" type="ORF">H1W37_09930</name>
</gene>
<dbReference type="SUPFAM" id="SSF46689">
    <property type="entry name" value="Homeodomain-like"/>
    <property type="match status" value="1"/>
</dbReference>
<dbReference type="InterPro" id="IPR009057">
    <property type="entry name" value="Homeodomain-like_sf"/>
</dbReference>
<feature type="domain" description="HTH araC/xylS-type" evidence="3">
    <location>
        <begin position="224"/>
        <end position="324"/>
    </location>
</feature>
<protein>
    <submittedName>
        <fullName evidence="4">AraC family transcriptional regulator</fullName>
    </submittedName>
</protein>
<evidence type="ECO:0000256" key="2">
    <source>
        <dbReference type="ARBA" id="ARBA00023163"/>
    </source>
</evidence>
<dbReference type="Pfam" id="PF12833">
    <property type="entry name" value="HTH_18"/>
    <property type="match status" value="1"/>
</dbReference>
<dbReference type="SMART" id="SM00342">
    <property type="entry name" value="HTH_ARAC"/>
    <property type="match status" value="1"/>
</dbReference>
<name>A0A838XSD1_9HYPH</name>
<sequence length="327" mass="35449">MDAGQPLASHVKVATQDVSRAAEQVGRIFCAHRLSPLDRGAAFFATHNSLRFAGGSINYVAYGGDVEIDPGCLERFYLIQVPMRGGAEIRCGTAVSDTVPARAASVLSPTRPSVMRWHRSCGQLILMLERSHLERMMATFLDTPVEEIVFDPLLRLDQDPGRIIAAQIGHLARMAESPAAHHPALLQQVADSICSALIWGHGSNIRAALFDLPAGGSATPSRVSRALAFIDAHLDGTIDYADLARHCGCSLRALQIAFKTHRSQTLTEAVQERRLTLLRERLTAGGQGQSITDLIHAAGFTHLGRAASAYRERYGERPSDTLRRSAG</sequence>
<organism evidence="4 5">
    <name type="scientific">Stappia taiwanensis</name>
    <dbReference type="NCBI Taxonomy" id="992267"/>
    <lineage>
        <taxon>Bacteria</taxon>
        <taxon>Pseudomonadati</taxon>
        <taxon>Pseudomonadota</taxon>
        <taxon>Alphaproteobacteria</taxon>
        <taxon>Hyphomicrobiales</taxon>
        <taxon>Stappiaceae</taxon>
        <taxon>Stappia</taxon>
    </lineage>
</organism>
<dbReference type="InterPro" id="IPR035418">
    <property type="entry name" value="AraC-bd_2"/>
</dbReference>
<proteinExistence type="predicted"/>
<keyword evidence="2" id="KW-0804">Transcription</keyword>
<comment type="caution">
    <text evidence="4">The sequence shown here is derived from an EMBL/GenBank/DDBJ whole genome shotgun (WGS) entry which is preliminary data.</text>
</comment>
<dbReference type="EMBL" id="JACEON010000008">
    <property type="protein sequence ID" value="MBA4611971.1"/>
    <property type="molecule type" value="Genomic_DNA"/>
</dbReference>
<evidence type="ECO:0000313" key="5">
    <source>
        <dbReference type="Proteomes" id="UP000559404"/>
    </source>
</evidence>
<accession>A0A838XSD1</accession>
<reference evidence="4 5" key="1">
    <citation type="submission" date="2020-07" db="EMBL/GenBank/DDBJ databases">
        <authorList>
            <person name="Li M."/>
        </authorList>
    </citation>
    <scope>NUCLEOTIDE SEQUENCE [LARGE SCALE GENOMIC DNA]</scope>
    <source>
        <strain evidence="4 5">DSM 23284</strain>
    </source>
</reference>
<dbReference type="GO" id="GO:0043565">
    <property type="term" value="F:sequence-specific DNA binding"/>
    <property type="evidence" value="ECO:0007669"/>
    <property type="project" value="InterPro"/>
</dbReference>
<dbReference type="Gene3D" id="1.10.10.60">
    <property type="entry name" value="Homeodomain-like"/>
    <property type="match status" value="1"/>
</dbReference>
<evidence type="ECO:0000259" key="3">
    <source>
        <dbReference type="PROSITE" id="PS01124"/>
    </source>
</evidence>
<dbReference type="PANTHER" id="PTHR47893:SF1">
    <property type="entry name" value="REGULATORY PROTEIN PCHR"/>
    <property type="match status" value="1"/>
</dbReference>
<dbReference type="GO" id="GO:0003700">
    <property type="term" value="F:DNA-binding transcription factor activity"/>
    <property type="evidence" value="ECO:0007669"/>
    <property type="project" value="InterPro"/>
</dbReference>
<keyword evidence="1" id="KW-0805">Transcription regulation</keyword>
<dbReference type="InterPro" id="IPR018060">
    <property type="entry name" value="HTH_AraC"/>
</dbReference>
<dbReference type="InterPro" id="IPR053142">
    <property type="entry name" value="PchR_regulatory_protein"/>
</dbReference>
<dbReference type="Pfam" id="PF14525">
    <property type="entry name" value="AraC_binding_2"/>
    <property type="match status" value="1"/>
</dbReference>
<keyword evidence="5" id="KW-1185">Reference proteome</keyword>
<dbReference type="RefSeq" id="WP_181760175.1">
    <property type="nucleotide sequence ID" value="NZ_BMCR01000003.1"/>
</dbReference>
<dbReference type="Proteomes" id="UP000559404">
    <property type="component" value="Unassembled WGS sequence"/>
</dbReference>
<dbReference type="PANTHER" id="PTHR47893">
    <property type="entry name" value="REGULATORY PROTEIN PCHR"/>
    <property type="match status" value="1"/>
</dbReference>
<dbReference type="PROSITE" id="PS01124">
    <property type="entry name" value="HTH_ARAC_FAMILY_2"/>
    <property type="match status" value="1"/>
</dbReference>
<dbReference type="AlphaFoldDB" id="A0A838XSD1"/>